<dbReference type="Pfam" id="PF14491">
    <property type="entry name" value="DUF4435"/>
    <property type="match status" value="1"/>
</dbReference>
<proteinExistence type="predicted"/>
<evidence type="ECO:0000259" key="1">
    <source>
        <dbReference type="Pfam" id="PF14491"/>
    </source>
</evidence>
<gene>
    <name evidence="2" type="ORF">GCM10022404_14460</name>
</gene>
<organism evidence="2 3">
    <name type="scientific">Celeribacter arenosi</name>
    <dbReference type="NCBI Taxonomy" id="792649"/>
    <lineage>
        <taxon>Bacteria</taxon>
        <taxon>Pseudomonadati</taxon>
        <taxon>Pseudomonadota</taxon>
        <taxon>Alphaproteobacteria</taxon>
        <taxon>Rhodobacterales</taxon>
        <taxon>Roseobacteraceae</taxon>
        <taxon>Celeribacter</taxon>
    </lineage>
</organism>
<sequence>MIFERTKSGQQNRAAFLGVDYVCYVEGGGGSSDFSDDVVFWRTVLEVLRPDLKIHFLARGGKPELETRARDIIVGDIGHALVAMDSDFDELLGEKINDRRVLYTHGYSWENDIFPKPMLAILYAHKIRAASPPAAEASELSSKYDELSARMLWPVRADYYALVAKSSVLPRNAPGRVISRCRTTGYPMVQRAEVRKLCRQANSDTKARTLPNLTKLAEPMRYCAGKVYTHIMHLLVTGVLRAFSRNTSLTPVHLIDMGLLKMPEYFRRNGTDSVAAFHANQAARI</sequence>
<feature type="domain" description="DUF4435" evidence="1">
    <location>
        <begin position="22"/>
        <end position="111"/>
    </location>
</feature>
<evidence type="ECO:0000313" key="3">
    <source>
        <dbReference type="Proteomes" id="UP001399917"/>
    </source>
</evidence>
<dbReference type="EMBL" id="BAABDF010000006">
    <property type="protein sequence ID" value="GAA3865271.1"/>
    <property type="molecule type" value="Genomic_DNA"/>
</dbReference>
<accession>A0ABP7K4G9</accession>
<dbReference type="Proteomes" id="UP001399917">
    <property type="component" value="Unassembled WGS sequence"/>
</dbReference>
<reference evidence="3" key="1">
    <citation type="journal article" date="2019" name="Int. J. Syst. Evol. Microbiol.">
        <title>The Global Catalogue of Microorganisms (GCM) 10K type strain sequencing project: providing services to taxonomists for standard genome sequencing and annotation.</title>
        <authorList>
            <consortium name="The Broad Institute Genomics Platform"/>
            <consortium name="The Broad Institute Genome Sequencing Center for Infectious Disease"/>
            <person name="Wu L."/>
            <person name="Ma J."/>
        </authorList>
    </citation>
    <scope>NUCLEOTIDE SEQUENCE [LARGE SCALE GENOMIC DNA]</scope>
    <source>
        <strain evidence="3">JCM 17190</strain>
    </source>
</reference>
<name>A0ABP7K4G9_9RHOB</name>
<protein>
    <recommendedName>
        <fullName evidence="1">DUF4435 domain-containing protein</fullName>
    </recommendedName>
</protein>
<keyword evidence="3" id="KW-1185">Reference proteome</keyword>
<comment type="caution">
    <text evidence="2">The sequence shown here is derived from an EMBL/GenBank/DDBJ whole genome shotgun (WGS) entry which is preliminary data.</text>
</comment>
<dbReference type="RefSeq" id="WP_344845711.1">
    <property type="nucleotide sequence ID" value="NZ_BAABDF010000006.1"/>
</dbReference>
<dbReference type="InterPro" id="IPR029492">
    <property type="entry name" value="DUF4435"/>
</dbReference>
<evidence type="ECO:0000313" key="2">
    <source>
        <dbReference type="EMBL" id="GAA3865271.1"/>
    </source>
</evidence>